<keyword evidence="1" id="KW-0812">Transmembrane</keyword>
<protein>
    <submittedName>
        <fullName evidence="2">Uncharacterized protein</fullName>
    </submittedName>
</protein>
<keyword evidence="1" id="KW-0472">Membrane</keyword>
<keyword evidence="1" id="KW-1133">Transmembrane helix</keyword>
<name>A0A8H6MW98_9PEZI</name>
<feature type="transmembrane region" description="Helical" evidence="1">
    <location>
        <begin position="110"/>
        <end position="132"/>
    </location>
</feature>
<gene>
    <name evidence="2" type="ORF">CSOJ01_06308</name>
</gene>
<comment type="caution">
    <text evidence="2">The sequence shown here is derived from an EMBL/GenBank/DDBJ whole genome shotgun (WGS) entry which is preliminary data.</text>
</comment>
<proteinExistence type="predicted"/>
<feature type="transmembrane region" description="Helical" evidence="1">
    <location>
        <begin position="35"/>
        <end position="57"/>
    </location>
</feature>
<evidence type="ECO:0000313" key="2">
    <source>
        <dbReference type="EMBL" id="KAF6810496.1"/>
    </source>
</evidence>
<reference evidence="2 3" key="1">
    <citation type="journal article" date="2020" name="Phytopathology">
        <title>Genome Sequence Resources of Colletotrichum truncatum, C. plurivorum, C. musicola, and C. sojae: Four Species Pathogenic to Soybean (Glycine max).</title>
        <authorList>
            <person name="Rogerio F."/>
            <person name="Boufleur T.R."/>
            <person name="Ciampi-Guillardi M."/>
            <person name="Sukno S.A."/>
            <person name="Thon M.R."/>
            <person name="Massola Junior N.S."/>
            <person name="Baroncelli R."/>
        </authorList>
    </citation>
    <scope>NUCLEOTIDE SEQUENCE [LARGE SCALE GENOMIC DNA]</scope>
    <source>
        <strain evidence="2 3">LFN0009</strain>
    </source>
</reference>
<organism evidence="2 3">
    <name type="scientific">Colletotrichum sojae</name>
    <dbReference type="NCBI Taxonomy" id="2175907"/>
    <lineage>
        <taxon>Eukaryota</taxon>
        <taxon>Fungi</taxon>
        <taxon>Dikarya</taxon>
        <taxon>Ascomycota</taxon>
        <taxon>Pezizomycotina</taxon>
        <taxon>Sordariomycetes</taxon>
        <taxon>Hypocreomycetidae</taxon>
        <taxon>Glomerellales</taxon>
        <taxon>Glomerellaceae</taxon>
        <taxon>Colletotrichum</taxon>
        <taxon>Colletotrichum orchidearum species complex</taxon>
    </lineage>
</organism>
<evidence type="ECO:0000313" key="3">
    <source>
        <dbReference type="Proteomes" id="UP000652219"/>
    </source>
</evidence>
<dbReference type="EMBL" id="WIGN01000086">
    <property type="protein sequence ID" value="KAF6810496.1"/>
    <property type="molecule type" value="Genomic_DNA"/>
</dbReference>
<accession>A0A8H6MW98</accession>
<keyword evidence="3" id="KW-1185">Reference proteome</keyword>
<evidence type="ECO:0000256" key="1">
    <source>
        <dbReference type="SAM" id="Phobius"/>
    </source>
</evidence>
<sequence length="155" mass="17114">MLPQGTIFVPAGEFVVQRPDRIPKRRADKGPVGNALQWIVISSTFLAACGLFLWGLAAALSGMSVHAASTTITDPIFPRTPLLLTDPVSPETPRLVTAVSEFYDTWTGHFFVIEFLLCLLTVTIIAVAWGPVARAMRNSERAARAFWFRIEQQLD</sequence>
<dbReference type="AlphaFoldDB" id="A0A8H6MW98"/>
<dbReference type="Proteomes" id="UP000652219">
    <property type="component" value="Unassembled WGS sequence"/>
</dbReference>